<comment type="caution">
    <text evidence="2">The sequence shown here is derived from an EMBL/GenBank/DDBJ whole genome shotgun (WGS) entry which is preliminary data.</text>
</comment>
<dbReference type="EMBL" id="LUUJ01000102">
    <property type="protein sequence ID" value="OAI13181.1"/>
    <property type="molecule type" value="Genomic_DNA"/>
</dbReference>
<name>A0A177N5R9_9GAMM</name>
<organism evidence="2 3">
    <name type="scientific">Methylomonas koyamae</name>
    <dbReference type="NCBI Taxonomy" id="702114"/>
    <lineage>
        <taxon>Bacteria</taxon>
        <taxon>Pseudomonadati</taxon>
        <taxon>Pseudomonadota</taxon>
        <taxon>Gammaproteobacteria</taxon>
        <taxon>Methylococcales</taxon>
        <taxon>Methylococcaceae</taxon>
        <taxon>Methylomonas</taxon>
    </lineage>
</organism>
<dbReference type="Proteomes" id="UP000077857">
    <property type="component" value="Unassembled WGS sequence"/>
</dbReference>
<dbReference type="AlphaFoldDB" id="A0A177N5R9"/>
<evidence type="ECO:0000259" key="1">
    <source>
        <dbReference type="Pfam" id="PF20594"/>
    </source>
</evidence>
<sequence>MILRLPNSPLRNEVNIIGQNWLALKLNLENPPATLAEAVERLLLILSEEDKRAMVVMAEDDLCDLHFSIGLLIRNAWLRQADRDLLAAYGAHSSDEASHRVIGALWRALQG</sequence>
<proteinExistence type="predicted"/>
<evidence type="ECO:0000313" key="2">
    <source>
        <dbReference type="EMBL" id="OAI13181.1"/>
    </source>
</evidence>
<gene>
    <name evidence="2" type="ORF">A1507_17585</name>
</gene>
<dbReference type="InterPro" id="IPR046744">
    <property type="entry name" value="DUF6794"/>
</dbReference>
<feature type="domain" description="DUF6794" evidence="1">
    <location>
        <begin position="32"/>
        <end position="109"/>
    </location>
</feature>
<accession>A0A177N5R9</accession>
<dbReference type="Pfam" id="PF20594">
    <property type="entry name" value="DUF6794"/>
    <property type="match status" value="1"/>
</dbReference>
<protein>
    <recommendedName>
        <fullName evidence="1">DUF6794 domain-containing protein</fullName>
    </recommendedName>
</protein>
<evidence type="ECO:0000313" key="3">
    <source>
        <dbReference type="Proteomes" id="UP000077857"/>
    </source>
</evidence>
<reference evidence="2 3" key="1">
    <citation type="submission" date="2016-03" db="EMBL/GenBank/DDBJ databases">
        <authorList>
            <person name="Ploux O."/>
        </authorList>
    </citation>
    <scope>NUCLEOTIDE SEQUENCE [LARGE SCALE GENOMIC DNA]</scope>
    <source>
        <strain evidence="2 3">R-45378</strain>
    </source>
</reference>